<evidence type="ECO:0000256" key="1">
    <source>
        <dbReference type="SAM" id="MobiDB-lite"/>
    </source>
</evidence>
<dbReference type="EMBL" id="WESC01000004">
    <property type="protein sequence ID" value="KAB7741138.1"/>
    <property type="molecule type" value="Genomic_DNA"/>
</dbReference>
<keyword evidence="2" id="KW-0812">Transmembrane</keyword>
<name>A0A6N6VMZ9_9HYPH</name>
<dbReference type="Gene3D" id="2.60.40.1880">
    <property type="entry name" value="Invasion associated locus B (IalB) protein"/>
    <property type="match status" value="1"/>
</dbReference>
<organism evidence="3 4">
    <name type="scientific">Parvibaculum sedimenti</name>
    <dbReference type="NCBI Taxonomy" id="2608632"/>
    <lineage>
        <taxon>Bacteria</taxon>
        <taxon>Pseudomonadati</taxon>
        <taxon>Pseudomonadota</taxon>
        <taxon>Alphaproteobacteria</taxon>
        <taxon>Hyphomicrobiales</taxon>
        <taxon>Parvibaculaceae</taxon>
        <taxon>Parvibaculum</taxon>
    </lineage>
</organism>
<sequence>MKGWTGPKGRSILFLSGAQAPRCRELGEVKMAESRTGKFQDQKTLILIVFVLLALTVLGIFVAHRLSSGPAPVAGMSGAASSQTPVPAAATAQGNEPRWEKTASFGVWEVRCRKDAQGPAKGCFGILEIKDAKRNQILLTWVIGRNGKGELGTTIQTPGGVLLPRGVDVTLGEGKPQNFVFESCSQRGCFASAPLTDAFVEQSKTAEKAKLTIVGLNGKATTFAIPLAGFDKAVAAVKGQ</sequence>
<dbReference type="InterPro" id="IPR010642">
    <property type="entry name" value="Invasion_prot_B"/>
</dbReference>
<evidence type="ECO:0000256" key="2">
    <source>
        <dbReference type="SAM" id="Phobius"/>
    </source>
</evidence>
<keyword evidence="4" id="KW-1185">Reference proteome</keyword>
<evidence type="ECO:0000313" key="3">
    <source>
        <dbReference type="EMBL" id="KAB7741138.1"/>
    </source>
</evidence>
<evidence type="ECO:0008006" key="5">
    <source>
        <dbReference type="Google" id="ProtNLM"/>
    </source>
</evidence>
<protein>
    <recommendedName>
        <fullName evidence="5">Invasion associated locus B family protein</fullName>
    </recommendedName>
</protein>
<gene>
    <name evidence="3" type="ORF">F2P47_05150</name>
</gene>
<proteinExistence type="predicted"/>
<dbReference type="AlphaFoldDB" id="A0A6N6VMZ9"/>
<comment type="caution">
    <text evidence="3">The sequence shown here is derived from an EMBL/GenBank/DDBJ whole genome shotgun (WGS) entry which is preliminary data.</text>
</comment>
<feature type="region of interest" description="Disordered" evidence="1">
    <location>
        <begin position="73"/>
        <end position="98"/>
    </location>
</feature>
<feature type="transmembrane region" description="Helical" evidence="2">
    <location>
        <begin position="44"/>
        <end position="63"/>
    </location>
</feature>
<evidence type="ECO:0000313" key="4">
    <source>
        <dbReference type="Proteomes" id="UP000468901"/>
    </source>
</evidence>
<keyword evidence="2" id="KW-1133">Transmembrane helix</keyword>
<keyword evidence="2" id="KW-0472">Membrane</keyword>
<reference evidence="3 4" key="1">
    <citation type="submission" date="2019-09" db="EMBL/GenBank/DDBJ databases">
        <title>Parvibaculum sedimenti sp. nov., isolated from sediment.</title>
        <authorList>
            <person name="Wang Y."/>
        </authorList>
    </citation>
    <scope>NUCLEOTIDE SEQUENCE [LARGE SCALE GENOMIC DNA]</scope>
    <source>
        <strain evidence="3 4">HXT-9</strain>
    </source>
</reference>
<accession>A0A6N6VMZ9</accession>
<dbReference type="Proteomes" id="UP000468901">
    <property type="component" value="Unassembled WGS sequence"/>
</dbReference>
<dbReference type="InterPro" id="IPR038696">
    <property type="entry name" value="IalB_sf"/>
</dbReference>
<dbReference type="Pfam" id="PF06776">
    <property type="entry name" value="IalB"/>
    <property type="match status" value="1"/>
</dbReference>